<keyword evidence="4" id="KW-1185">Reference proteome</keyword>
<evidence type="ECO:0000313" key="3">
    <source>
        <dbReference type="Proteomes" id="UP000254330"/>
    </source>
</evidence>
<protein>
    <recommendedName>
        <fullName evidence="5">Peptidyl-prolyl cis-trans isomerase</fullName>
    </recommendedName>
</protein>
<dbReference type="RefSeq" id="WP_109349940.1">
    <property type="nucleotide sequence ID" value="NZ_BJUE01000024.1"/>
</dbReference>
<evidence type="ECO:0000313" key="2">
    <source>
        <dbReference type="EMBL" id="TDR36943.1"/>
    </source>
</evidence>
<dbReference type="Proteomes" id="UP000254330">
    <property type="component" value="Unassembled WGS sequence"/>
</dbReference>
<accession>A0A2U3ABX6</accession>
<dbReference type="EMBL" id="UGNP01000001">
    <property type="protein sequence ID" value="STX08964.1"/>
    <property type="molecule type" value="Genomic_DNA"/>
</dbReference>
<dbReference type="AlphaFoldDB" id="A0A2U3ABX6"/>
<evidence type="ECO:0008006" key="5">
    <source>
        <dbReference type="Google" id="ProtNLM"/>
    </source>
</evidence>
<sequence>MESIIQIKGLVKFNITLDPTVWIFDDRKVDLDTYFSEDRVEVNADDAYVEGASKFWSREIMEGASYPPTLKSEKKFERQQMKTGTLGILLKPFLENAEPTTEATKVTFSDREGNEFTYPLEDAKNLLFQFSKEGKILAEDGPVYLLLADGSNYDSPIKNITGITIG</sequence>
<dbReference type="OrthoDB" id="2404998at2"/>
<evidence type="ECO:0000313" key="1">
    <source>
        <dbReference type="EMBL" id="STX08964.1"/>
    </source>
</evidence>
<organism evidence="1 3">
    <name type="scientific">Kurthia zopfii</name>
    <dbReference type="NCBI Taxonomy" id="1650"/>
    <lineage>
        <taxon>Bacteria</taxon>
        <taxon>Bacillati</taxon>
        <taxon>Bacillota</taxon>
        <taxon>Bacilli</taxon>
        <taxon>Bacillales</taxon>
        <taxon>Caryophanaceae</taxon>
        <taxon>Kurthia</taxon>
    </lineage>
</organism>
<gene>
    <name evidence="2" type="ORF">DFR61_12227</name>
    <name evidence="1" type="ORF">NCTC10597_00633</name>
</gene>
<reference evidence="2 4" key="2">
    <citation type="submission" date="2019-03" db="EMBL/GenBank/DDBJ databases">
        <title>Genomic Encyclopedia of Type Strains, Phase IV (KMG-IV): sequencing the most valuable type-strain genomes for metagenomic binning, comparative biology and taxonomic classification.</title>
        <authorList>
            <person name="Goeker M."/>
        </authorList>
    </citation>
    <scope>NUCLEOTIDE SEQUENCE [LARGE SCALE GENOMIC DNA]</scope>
    <source>
        <strain evidence="2 4">DSM 20580</strain>
    </source>
</reference>
<dbReference type="Proteomes" id="UP000294641">
    <property type="component" value="Unassembled WGS sequence"/>
</dbReference>
<comment type="caution">
    <text evidence="1">The sequence shown here is derived from an EMBL/GenBank/DDBJ whole genome shotgun (WGS) entry which is preliminary data.</text>
</comment>
<reference evidence="1 3" key="1">
    <citation type="submission" date="2018-06" db="EMBL/GenBank/DDBJ databases">
        <authorList>
            <consortium name="Pathogen Informatics"/>
            <person name="Doyle S."/>
        </authorList>
    </citation>
    <scope>NUCLEOTIDE SEQUENCE [LARGE SCALE GENOMIC DNA]</scope>
    <source>
        <strain evidence="1 3">NCTC10597</strain>
    </source>
</reference>
<evidence type="ECO:0000313" key="4">
    <source>
        <dbReference type="Proteomes" id="UP000294641"/>
    </source>
</evidence>
<proteinExistence type="predicted"/>
<name>A0A2U3ABX6_9BACL</name>
<dbReference type="EMBL" id="SNZG01000022">
    <property type="protein sequence ID" value="TDR36943.1"/>
    <property type="molecule type" value="Genomic_DNA"/>
</dbReference>